<sequence>MLSARRSRLKKFKKAKSKKGSLLKKLLFLGVILAFITYLFIRSYHFYGQDKIVVVSPSADEVIVTTFDRGSRELTSVKIPGDTEVSVARQLGVWRIKSVWQLGVNEGVGGKLLAETVTKNFKFPVIAWTDSQGFGLTEENLGSFIKAIFYPYDSNLGFGDKVSMALLTLMVRNFDRVEVDLAESSYLKHTRLKDGNEGYIIFGQMPQSLIVVFADNKIAEKGVRIILKNASGDGEVALETAKVFETLGGKVAANIDVSEQDLNCVVTAKVRDFAQNISYLFGCEVVIQEPEGNFDVEVTVGKEFARRF</sequence>
<keyword evidence="1" id="KW-0472">Membrane</keyword>
<dbReference type="Proteomes" id="UP000177091">
    <property type="component" value="Unassembled WGS sequence"/>
</dbReference>
<keyword evidence="1" id="KW-1133">Transmembrane helix</keyword>
<feature type="transmembrane region" description="Helical" evidence="1">
    <location>
        <begin position="21"/>
        <end position="41"/>
    </location>
</feature>
<organism evidence="2 3">
    <name type="scientific">Candidatus Woesebacteria bacterium GWA1_42_12</name>
    <dbReference type="NCBI Taxonomy" id="1802472"/>
    <lineage>
        <taxon>Bacteria</taxon>
        <taxon>Candidatus Woeseibacteriota</taxon>
    </lineage>
</organism>
<dbReference type="EMBL" id="MGFK01000007">
    <property type="protein sequence ID" value="OGM04731.1"/>
    <property type="molecule type" value="Genomic_DNA"/>
</dbReference>
<evidence type="ECO:0000313" key="3">
    <source>
        <dbReference type="Proteomes" id="UP000177091"/>
    </source>
</evidence>
<comment type="caution">
    <text evidence="2">The sequence shown here is derived from an EMBL/GenBank/DDBJ whole genome shotgun (WGS) entry which is preliminary data.</text>
</comment>
<dbReference type="AlphaFoldDB" id="A0A1F7WPH2"/>
<evidence type="ECO:0000256" key="1">
    <source>
        <dbReference type="SAM" id="Phobius"/>
    </source>
</evidence>
<proteinExistence type="predicted"/>
<reference evidence="2 3" key="1">
    <citation type="journal article" date="2016" name="Nat. Commun.">
        <title>Thousands of microbial genomes shed light on interconnected biogeochemical processes in an aquifer system.</title>
        <authorList>
            <person name="Anantharaman K."/>
            <person name="Brown C.T."/>
            <person name="Hug L.A."/>
            <person name="Sharon I."/>
            <person name="Castelle C.J."/>
            <person name="Probst A.J."/>
            <person name="Thomas B.C."/>
            <person name="Singh A."/>
            <person name="Wilkins M.J."/>
            <person name="Karaoz U."/>
            <person name="Brodie E.L."/>
            <person name="Williams K.H."/>
            <person name="Hubbard S.S."/>
            <person name="Banfield J.F."/>
        </authorList>
    </citation>
    <scope>NUCLEOTIDE SEQUENCE [LARGE SCALE GENOMIC DNA]</scope>
</reference>
<name>A0A1F7WPH2_9BACT</name>
<protein>
    <recommendedName>
        <fullName evidence="4">LytR/CpsA/Psr regulator C-terminal domain-containing protein</fullName>
    </recommendedName>
</protein>
<keyword evidence="1" id="KW-0812">Transmembrane</keyword>
<evidence type="ECO:0000313" key="2">
    <source>
        <dbReference type="EMBL" id="OGM04731.1"/>
    </source>
</evidence>
<gene>
    <name evidence="2" type="ORF">A2112_00720</name>
</gene>
<accession>A0A1F7WPH2</accession>
<evidence type="ECO:0008006" key="4">
    <source>
        <dbReference type="Google" id="ProtNLM"/>
    </source>
</evidence>